<evidence type="ECO:0000313" key="14">
    <source>
        <dbReference type="Proteomes" id="UP000261288"/>
    </source>
</evidence>
<sequence length="145" mass="16921">MAQRVPRRRSVWCCFAGYRCTLGSSVRRICRCIVYRRVCRPVLTSAMASFPCRSASVRPACPLTNVSHHSSAEQDEYAGLWVMPLRLLNADFRFWSRFRGGFLPSRVLGWSTTTTMVRVTRYKEWNFICRRCLEPMVFEDWPIGI</sequence>
<dbReference type="EMBL" id="WDZP01000001">
    <property type="protein sequence ID" value="KAB6920797.1"/>
    <property type="molecule type" value="Genomic_DNA"/>
</dbReference>
<evidence type="ECO:0000313" key="18">
    <source>
        <dbReference type="Proteomes" id="UP000460333"/>
    </source>
</evidence>
<reference evidence="16 17" key="2">
    <citation type="journal article" date="2019" name="Nat. Med.">
        <title>A library of human gut bacterial isolates paired with longitudinal multiomics data enables mechanistic microbiome research.</title>
        <authorList>
            <person name="Poyet M."/>
            <person name="Groussin M."/>
            <person name="Gibbons S.M."/>
            <person name="Avila-Pacheco J."/>
            <person name="Jiang X."/>
            <person name="Kearney S.M."/>
            <person name="Perrotta A.R."/>
            <person name="Berdy B."/>
            <person name="Zhao S."/>
            <person name="Lieberman T.D."/>
            <person name="Swanson P.K."/>
            <person name="Smith M."/>
            <person name="Roesemann S."/>
            <person name="Alexander J.E."/>
            <person name="Rich S.A."/>
            <person name="Livny J."/>
            <person name="Vlamakis H."/>
            <person name="Clish C."/>
            <person name="Bullock K."/>
            <person name="Deik A."/>
            <person name="Scott J."/>
            <person name="Pierce K.A."/>
            <person name="Xavier R.J."/>
            <person name="Alm E.J."/>
        </authorList>
    </citation>
    <scope>NUCLEOTIDE SEQUENCE [LARGE SCALE GENOMIC DNA]</scope>
    <source>
        <strain evidence="6 18">BIOML-A118</strain>
        <strain evidence="5 21">BIOML-A136</strain>
        <strain evidence="4 16">BIOML-A201</strain>
        <strain evidence="3 20">BIOML-A210</strain>
        <strain evidence="1 22">BIOML-A283</strain>
        <strain evidence="2 23">BIOML-A284</strain>
        <strain evidence="8 19">BIOML-A395</strain>
        <strain evidence="9">BIOML-A409</strain>
        <strain evidence="7 17">BIOML-A75</strain>
    </source>
</reference>
<dbReference type="Proteomes" id="UP000261186">
    <property type="component" value="Unassembled WGS sequence"/>
</dbReference>
<evidence type="ECO:0000313" key="21">
    <source>
        <dbReference type="Proteomes" id="UP000476628"/>
    </source>
</evidence>
<dbReference type="Proteomes" id="UP000261288">
    <property type="component" value="Unassembled WGS sequence"/>
</dbReference>
<dbReference type="EMBL" id="WXDR01000007">
    <property type="protein sequence ID" value="MZU08493.1"/>
    <property type="molecule type" value="Genomic_DNA"/>
</dbReference>
<dbReference type="Proteomes" id="UP000432196">
    <property type="component" value="Unassembled WGS sequence"/>
</dbReference>
<evidence type="ECO:0000313" key="22">
    <source>
        <dbReference type="Proteomes" id="UP000481350"/>
    </source>
</evidence>
<evidence type="ECO:0000313" key="8">
    <source>
        <dbReference type="EMBL" id="MZR88634.1"/>
    </source>
</evidence>
<evidence type="ECO:0000313" key="16">
    <source>
        <dbReference type="Proteomes" id="UP000432196"/>
    </source>
</evidence>
<name>A0A2I1IYW8_BIFLN</name>
<dbReference type="EMBL" id="QSRZ01000011">
    <property type="protein sequence ID" value="RGL45677.1"/>
    <property type="molecule type" value="Genomic_DNA"/>
</dbReference>
<evidence type="ECO:0000313" key="12">
    <source>
        <dbReference type="EMBL" id="RGW65548.1"/>
    </source>
</evidence>
<evidence type="ECO:0000313" key="11">
    <source>
        <dbReference type="EMBL" id="RGL45677.1"/>
    </source>
</evidence>
<dbReference type="Proteomes" id="UP000467387">
    <property type="component" value="Unassembled WGS sequence"/>
</dbReference>
<dbReference type="EMBL" id="WDWU01000013">
    <property type="protein sequence ID" value="KAB7056456.1"/>
    <property type="molecule type" value="Genomic_DNA"/>
</dbReference>
<dbReference type="EMBL" id="QSRH01000004">
    <property type="protein sequence ID" value="RGL03475.1"/>
    <property type="molecule type" value="Genomic_DNA"/>
</dbReference>
<dbReference type="Proteomes" id="UP000265775">
    <property type="component" value="Unassembled WGS sequence"/>
</dbReference>
<dbReference type="Proteomes" id="UP000466472">
    <property type="component" value="Unassembled WGS sequence"/>
</dbReference>
<evidence type="ECO:0000313" key="7">
    <source>
        <dbReference type="EMBL" id="KAB7322028.1"/>
    </source>
</evidence>
<dbReference type="EMBL" id="WDRV01000012">
    <property type="protein sequence ID" value="KAB7322028.1"/>
    <property type="molecule type" value="Genomic_DNA"/>
</dbReference>
<dbReference type="AlphaFoldDB" id="A0A2I1IYW8"/>
<comment type="caution">
    <text evidence="4">The sequence shown here is derived from an EMBL/GenBank/DDBJ whole genome shotgun (WGS) entry which is preliminary data.</text>
</comment>
<dbReference type="Proteomes" id="UP000491334">
    <property type="component" value="Unassembled WGS sequence"/>
</dbReference>
<evidence type="ECO:0000313" key="1">
    <source>
        <dbReference type="EMBL" id="KAB6914648.1"/>
    </source>
</evidence>
<accession>A0A2I1IYW8</accession>
<dbReference type="EMBL" id="WXEF01000007">
    <property type="protein sequence ID" value="MZR88634.1"/>
    <property type="molecule type" value="Genomic_DNA"/>
</dbReference>
<organism evidence="4 16">
    <name type="scientific">Bifidobacterium longum</name>
    <dbReference type="NCBI Taxonomy" id="216816"/>
    <lineage>
        <taxon>Bacteria</taxon>
        <taxon>Bacillati</taxon>
        <taxon>Actinomycetota</taxon>
        <taxon>Actinomycetes</taxon>
        <taxon>Bifidobacteriales</taxon>
        <taxon>Bifidobacteriaceae</taxon>
        <taxon>Bifidobacterium</taxon>
    </lineage>
</organism>
<dbReference type="EMBL" id="WDTJ01000014">
    <property type="protein sequence ID" value="KAB7234812.1"/>
    <property type="molecule type" value="Genomic_DNA"/>
</dbReference>
<evidence type="ECO:0000313" key="19">
    <source>
        <dbReference type="Proteomes" id="UP000466472"/>
    </source>
</evidence>
<dbReference type="EMBL" id="WDWL01000012">
    <property type="protein sequence ID" value="KAB7071477.1"/>
    <property type="molecule type" value="Genomic_DNA"/>
</dbReference>
<evidence type="ECO:0000313" key="20">
    <source>
        <dbReference type="Proteomes" id="UP000467387"/>
    </source>
</evidence>
<protein>
    <submittedName>
        <fullName evidence="4">Uncharacterized protein</fullName>
    </submittedName>
</protein>
<evidence type="ECO:0000313" key="17">
    <source>
        <dbReference type="Proteomes" id="UP000451234"/>
    </source>
</evidence>
<proteinExistence type="predicted"/>
<evidence type="ECO:0000313" key="4">
    <source>
        <dbReference type="EMBL" id="KAB7071477.1"/>
    </source>
</evidence>
<dbReference type="EMBL" id="WDZO01000001">
    <property type="protein sequence ID" value="KAB6914648.1"/>
    <property type="molecule type" value="Genomic_DNA"/>
</dbReference>
<dbReference type="EMBL" id="WDUB01000004">
    <property type="protein sequence ID" value="KAB7203776.1"/>
    <property type="molecule type" value="Genomic_DNA"/>
</dbReference>
<evidence type="ECO:0000313" key="15">
    <source>
        <dbReference type="Proteomes" id="UP000265775"/>
    </source>
</evidence>
<evidence type="ECO:0000313" key="3">
    <source>
        <dbReference type="EMBL" id="KAB7056456.1"/>
    </source>
</evidence>
<dbReference type="Proteomes" id="UP000460333">
    <property type="component" value="Unassembled WGS sequence"/>
</dbReference>
<dbReference type="Proteomes" id="UP000481350">
    <property type="component" value="Unassembled WGS sequence"/>
</dbReference>
<reference evidence="13 14" key="1">
    <citation type="submission" date="2018-08" db="EMBL/GenBank/DDBJ databases">
        <title>A genome reference for cultivated species of the human gut microbiota.</title>
        <authorList>
            <person name="Zou Y."/>
            <person name="Xue W."/>
            <person name="Luo G."/>
        </authorList>
    </citation>
    <scope>NUCLEOTIDE SEQUENCE [LARGE SCALE GENOMIC DNA]</scope>
    <source>
        <strain evidence="12 15">AF11-12</strain>
        <strain evidence="11 14">TF06-45A</strain>
        <strain evidence="10 13">TF08-4AC</strain>
    </source>
</reference>
<dbReference type="Proteomes" id="UP000476628">
    <property type="component" value="Unassembled WGS sequence"/>
</dbReference>
<evidence type="ECO:0000313" key="10">
    <source>
        <dbReference type="EMBL" id="RGL03475.1"/>
    </source>
</evidence>
<dbReference type="Proteomes" id="UP000451234">
    <property type="component" value="Unassembled WGS sequence"/>
</dbReference>
<evidence type="ECO:0000313" key="13">
    <source>
        <dbReference type="Proteomes" id="UP000261186"/>
    </source>
</evidence>
<evidence type="ECO:0000313" key="5">
    <source>
        <dbReference type="EMBL" id="KAB7203776.1"/>
    </source>
</evidence>
<dbReference type="Proteomes" id="UP000638311">
    <property type="component" value="Unassembled WGS sequence"/>
</dbReference>
<evidence type="ECO:0000313" key="23">
    <source>
        <dbReference type="Proteomes" id="UP000491334"/>
    </source>
</evidence>
<evidence type="ECO:0000313" key="6">
    <source>
        <dbReference type="EMBL" id="KAB7234812.1"/>
    </source>
</evidence>
<dbReference type="EMBL" id="QSAR01000002">
    <property type="protein sequence ID" value="RGW65548.1"/>
    <property type="molecule type" value="Genomic_DNA"/>
</dbReference>
<evidence type="ECO:0000313" key="9">
    <source>
        <dbReference type="EMBL" id="MZU08493.1"/>
    </source>
</evidence>
<evidence type="ECO:0000313" key="2">
    <source>
        <dbReference type="EMBL" id="KAB6920797.1"/>
    </source>
</evidence>
<gene>
    <name evidence="12" type="ORF">DWV59_01780</name>
    <name evidence="11" type="ORF">DXC63_10375</name>
    <name evidence="10" type="ORF">DXC85_06655</name>
    <name evidence="7" type="ORF">GBB65_09185</name>
    <name evidence="6" type="ORF">GBC43_08790</name>
    <name evidence="5" type="ORF">GBC45_04270</name>
    <name evidence="4" type="ORF">GBI83_09000</name>
    <name evidence="3" type="ORF">GBI87_09075</name>
    <name evidence="1" type="ORF">GBJ98_00725</name>
    <name evidence="2" type="ORF">GBK06_00815</name>
    <name evidence="8" type="ORF">GT999_04795</name>
    <name evidence="9" type="ORF">GUA24_05535</name>
</gene>